<accession>A0A6N6VXM2</accession>
<protein>
    <recommendedName>
        <fullName evidence="4">Outer membrane beta-barrel protein</fullName>
    </recommendedName>
</protein>
<evidence type="ECO:0000256" key="1">
    <source>
        <dbReference type="SAM" id="SignalP"/>
    </source>
</evidence>
<evidence type="ECO:0000313" key="2">
    <source>
        <dbReference type="EMBL" id="KAB8040864.1"/>
    </source>
</evidence>
<keyword evidence="3" id="KW-1185">Reference proteome</keyword>
<organism evidence="2 3">
    <name type="scientific">Silvanigrella paludirubra</name>
    <dbReference type="NCBI Taxonomy" id="2499159"/>
    <lineage>
        <taxon>Bacteria</taxon>
        <taxon>Pseudomonadati</taxon>
        <taxon>Bdellovibrionota</taxon>
        <taxon>Oligoflexia</taxon>
        <taxon>Silvanigrellales</taxon>
        <taxon>Silvanigrellaceae</taxon>
        <taxon>Silvanigrella</taxon>
    </lineage>
</organism>
<dbReference type="Proteomes" id="UP000437748">
    <property type="component" value="Unassembled WGS sequence"/>
</dbReference>
<name>A0A6N6VXM2_9BACT</name>
<sequence length="304" mass="34385">MKLKIKLFLLLLSLMNLNAYSKNKDLTKKYKCEVEFALGKYNIQHKETLEKCIQKIPENEVIKLIYVISSANQIGNVKNNEILAQKRLDSARDFLNSQPDRFKTAITEELSMGRNHVLGKKVHILILTSNKLSPEIRTIEIEKPIEKIVEKKVYVQVEVPVEAKKEVSDIQFFIGSRVARDIFMKDKIAPYFSYGLLAGIQIHPYDNFKYELGLNANQMVNDDVYSINTGYALAGAYLTTGKHQGFFIGVRGLSGIVTNQKQQADFDGGGEGRFGYENSHFSIGFGAGRTRYATRVGLELSMKL</sequence>
<feature type="signal peptide" evidence="1">
    <location>
        <begin position="1"/>
        <end position="21"/>
    </location>
</feature>
<dbReference type="OrthoDB" id="1149075at2"/>
<feature type="chain" id="PRO_5027075218" description="Outer membrane beta-barrel protein" evidence="1">
    <location>
        <begin position="22"/>
        <end position="304"/>
    </location>
</feature>
<dbReference type="AlphaFoldDB" id="A0A6N6VXM2"/>
<dbReference type="EMBL" id="WFLM01000001">
    <property type="protein sequence ID" value="KAB8040864.1"/>
    <property type="molecule type" value="Genomic_DNA"/>
</dbReference>
<evidence type="ECO:0000313" key="3">
    <source>
        <dbReference type="Proteomes" id="UP000437748"/>
    </source>
</evidence>
<evidence type="ECO:0008006" key="4">
    <source>
        <dbReference type="Google" id="ProtNLM"/>
    </source>
</evidence>
<gene>
    <name evidence="2" type="ORF">GCL60_02745</name>
</gene>
<keyword evidence="1" id="KW-0732">Signal</keyword>
<reference evidence="2 3" key="1">
    <citation type="submission" date="2019-10" db="EMBL/GenBank/DDBJ databases">
        <title>New species of Slilvanegrellaceae.</title>
        <authorList>
            <person name="Pitt A."/>
            <person name="Hahn M.W."/>
        </authorList>
    </citation>
    <scope>NUCLEOTIDE SEQUENCE [LARGE SCALE GENOMIC DNA]</scope>
    <source>
        <strain evidence="2 3">SP-Ram-0.45-NSY-1</strain>
    </source>
</reference>
<proteinExistence type="predicted"/>
<dbReference type="RefSeq" id="WP_153418386.1">
    <property type="nucleotide sequence ID" value="NZ_WFLM01000001.1"/>
</dbReference>
<comment type="caution">
    <text evidence="2">The sequence shown here is derived from an EMBL/GenBank/DDBJ whole genome shotgun (WGS) entry which is preliminary data.</text>
</comment>